<protein>
    <submittedName>
        <fullName evidence="1">Uncharacterized protein</fullName>
    </submittedName>
</protein>
<sequence length="17" mass="1903">MVGIIGFRQVLNKSRGK</sequence>
<dbReference type="WormBase" id="F37H8.6">
    <property type="protein sequence ID" value="CE44461"/>
    <property type="gene ID" value="WBGene00194955"/>
</dbReference>
<evidence type="ECO:0000313" key="1">
    <source>
        <dbReference type="EMBL" id="CBJ25071.1"/>
    </source>
</evidence>
<accession>D3KFW0</accession>
<proteinExistence type="predicted"/>
<dbReference type="Proteomes" id="UP000001940">
    <property type="component" value="Chromosome II"/>
</dbReference>
<dbReference type="AlphaFoldDB" id="D3KFW0"/>
<organism evidence="1 2">
    <name type="scientific">Caenorhabditis elegans</name>
    <dbReference type="NCBI Taxonomy" id="6239"/>
    <lineage>
        <taxon>Eukaryota</taxon>
        <taxon>Metazoa</taxon>
        <taxon>Ecdysozoa</taxon>
        <taxon>Nematoda</taxon>
        <taxon>Chromadorea</taxon>
        <taxon>Rhabditida</taxon>
        <taxon>Rhabditina</taxon>
        <taxon>Rhabditomorpha</taxon>
        <taxon>Rhabditoidea</taxon>
        <taxon>Rhabditidae</taxon>
        <taxon>Peloderinae</taxon>
        <taxon>Caenorhabditis</taxon>
    </lineage>
</organism>
<dbReference type="InParanoid" id="D3KFW0"/>
<name>D3KFW0_CAEEL</name>
<dbReference type="Bgee" id="WBGene00194955">
    <property type="expression patterns" value="Expressed in pharyngeal muscle cell (C elegans) and 3 other cell types or tissues"/>
</dbReference>
<reference evidence="1 2" key="1">
    <citation type="journal article" date="1998" name="Science">
        <title>Genome sequence of the nematode C. elegans: a platform for investigating biology.</title>
        <authorList>
            <consortium name="The C. elegans sequencing consortium"/>
            <person name="Sulson J.E."/>
            <person name="Waterston R."/>
        </authorList>
    </citation>
    <scope>NUCLEOTIDE SEQUENCE [LARGE SCALE GENOMIC DNA]</scope>
    <source>
        <strain evidence="1 2">Bristol N2</strain>
    </source>
</reference>
<gene>
    <name evidence="1" type="ORF">CELE_F37H8.6</name>
    <name evidence="1 3" type="ORF">F37H8.6</name>
</gene>
<dbReference type="EMBL" id="BX284602">
    <property type="protein sequence ID" value="CBJ25071.1"/>
    <property type="molecule type" value="Genomic_DNA"/>
</dbReference>
<keyword evidence="2" id="KW-1185">Reference proteome</keyword>
<evidence type="ECO:0000313" key="3">
    <source>
        <dbReference type="WormBase" id="F37H8.6"/>
    </source>
</evidence>
<evidence type="ECO:0000313" key="2">
    <source>
        <dbReference type="Proteomes" id="UP000001940"/>
    </source>
</evidence>
<dbReference type="AGR" id="WB:WBGene00194955"/>